<evidence type="ECO:0000256" key="1">
    <source>
        <dbReference type="ARBA" id="ARBA00001974"/>
    </source>
</evidence>
<dbReference type="GO" id="GO:0005739">
    <property type="term" value="C:mitochondrion"/>
    <property type="evidence" value="ECO:0007669"/>
    <property type="project" value="TreeGrafter"/>
</dbReference>
<name>A0A183UMF6_TOXCA</name>
<keyword evidence="11" id="KW-1185">Reference proteome</keyword>
<organism evidence="11 12">
    <name type="scientific">Toxocara canis</name>
    <name type="common">Canine roundworm</name>
    <dbReference type="NCBI Taxonomy" id="6265"/>
    <lineage>
        <taxon>Eukaryota</taxon>
        <taxon>Metazoa</taxon>
        <taxon>Ecdysozoa</taxon>
        <taxon>Nematoda</taxon>
        <taxon>Chromadorea</taxon>
        <taxon>Rhabditida</taxon>
        <taxon>Spirurina</taxon>
        <taxon>Ascaridomorpha</taxon>
        <taxon>Ascaridoidea</taxon>
        <taxon>Toxocaridae</taxon>
        <taxon>Toxocara</taxon>
    </lineage>
</organism>
<keyword evidence="7" id="KW-0676">Redox-active center</keyword>
<dbReference type="EMBL" id="UYWY01020246">
    <property type="protein sequence ID" value="VDM40997.1"/>
    <property type="molecule type" value="Genomic_DNA"/>
</dbReference>
<keyword evidence="4" id="KW-0274">FAD</keyword>
<keyword evidence="6" id="KW-1015">Disulfide bond</keyword>
<comment type="cofactor">
    <cofactor evidence="1">
        <name>FAD</name>
        <dbReference type="ChEBI" id="CHEBI:57692"/>
    </cofactor>
</comment>
<dbReference type="InterPro" id="IPR036188">
    <property type="entry name" value="FAD/NAD-bd_sf"/>
</dbReference>
<dbReference type="GO" id="GO:0005829">
    <property type="term" value="C:cytosol"/>
    <property type="evidence" value="ECO:0007669"/>
    <property type="project" value="TreeGrafter"/>
</dbReference>
<gene>
    <name evidence="10" type="ORF">TCNE_LOCUS9676</name>
</gene>
<dbReference type="GO" id="GO:0050660">
    <property type="term" value="F:flavin adenine dinucleotide binding"/>
    <property type="evidence" value="ECO:0007669"/>
    <property type="project" value="InterPro"/>
</dbReference>
<evidence type="ECO:0000256" key="4">
    <source>
        <dbReference type="ARBA" id="ARBA00022827"/>
    </source>
</evidence>
<dbReference type="Proteomes" id="UP000050794">
    <property type="component" value="Unassembled WGS sequence"/>
</dbReference>
<keyword evidence="3" id="KW-0285">Flavoprotein</keyword>
<evidence type="ECO:0000313" key="12">
    <source>
        <dbReference type="WBParaSite" id="TCNE_0000967601-mRNA-1"/>
    </source>
</evidence>
<dbReference type="GO" id="GO:0006749">
    <property type="term" value="P:glutathione metabolic process"/>
    <property type="evidence" value="ECO:0007669"/>
    <property type="project" value="TreeGrafter"/>
</dbReference>
<dbReference type="PRINTS" id="PR00411">
    <property type="entry name" value="PNDRDTASEI"/>
</dbReference>
<reference evidence="12" key="1">
    <citation type="submission" date="2016-06" db="UniProtKB">
        <authorList>
            <consortium name="WormBaseParasite"/>
        </authorList>
    </citation>
    <scope>IDENTIFICATION</scope>
</reference>
<feature type="domain" description="FAD/NAD(P)-binding" evidence="9">
    <location>
        <begin position="57"/>
        <end position="355"/>
    </location>
</feature>
<dbReference type="InterPro" id="IPR046952">
    <property type="entry name" value="GSHR/TRXR-like"/>
</dbReference>
<dbReference type="WBParaSite" id="TCNE_0000967601-mRNA-1">
    <property type="protein sequence ID" value="TCNE_0000967601-mRNA-1"/>
    <property type="gene ID" value="TCNE_0000967601"/>
</dbReference>
<evidence type="ECO:0000259" key="9">
    <source>
        <dbReference type="Pfam" id="PF07992"/>
    </source>
</evidence>
<dbReference type="Pfam" id="PF07992">
    <property type="entry name" value="Pyr_redox_2"/>
    <property type="match status" value="1"/>
</dbReference>
<dbReference type="InterPro" id="IPR023753">
    <property type="entry name" value="FAD/NAD-binding_dom"/>
</dbReference>
<proteinExistence type="inferred from homology"/>
<dbReference type="FunFam" id="3.50.50.60:FF:000012">
    <property type="entry name" value="Thioredoxin reductase 1, cytoplasmic"/>
    <property type="match status" value="1"/>
</dbReference>
<evidence type="ECO:0000256" key="3">
    <source>
        <dbReference type="ARBA" id="ARBA00022630"/>
    </source>
</evidence>
<dbReference type="SUPFAM" id="SSF55424">
    <property type="entry name" value="FAD/NAD-linked reductases, dimerisation (C-terminal) domain"/>
    <property type="match status" value="1"/>
</dbReference>
<dbReference type="Pfam" id="PF02852">
    <property type="entry name" value="Pyr_redox_dim"/>
    <property type="match status" value="1"/>
</dbReference>
<accession>A0A183UMF6</accession>
<protein>
    <submittedName>
        <fullName evidence="12">Pyr_redox_2 domain-containing protein</fullName>
    </submittedName>
</protein>
<dbReference type="InterPro" id="IPR016156">
    <property type="entry name" value="FAD/NAD-linked_Rdtase_dimer_sf"/>
</dbReference>
<evidence type="ECO:0000256" key="6">
    <source>
        <dbReference type="ARBA" id="ARBA00023157"/>
    </source>
</evidence>
<sequence>MQKDLRKGIRRTSECRNEKKLDYLLGENLSRNCSVQLLSEAMLLDKITASPSESGLYDAIVIGGGSGGLAFSKEAAQLGAKVALVDAVEPSPHGTTWGIGGYIEPASTLVNVVQDRIKASNWIYRVQLNEKKVDYINAFASFLDASTIKTVSAGRRKVERILRAKKFVIAAGLRPKYPSITGAELGITSDDIFSLRRPPGKTLVVGSSYVGLECAGFLRGLSYDVHLMIRSIPLRHFDQQCAEIVVGHMAAEGVKILRHFVPLSVEKQSDGRLNVMFRETNGTETKSHLYDTVIWATGREPRLRSLRVQNLGIAIAKSGKLIVNDHDETSQKNIYAIGDISEGRPELTPPAIKAGQLLARRLFAGSETLMRYDTIPTTVFTPLEYGAVGLPEEVAIERYGENNVEASPLNTAFILRVVFGSSNMSYASKANLFVNFERIYNILQVFHAYYVPYEYVVPQDESSAYCYAKLIALRRSPKTVLGLHLIGPNAAEIVQGFTSAISIKISSEQLFDTLPIHPCSAEEIVKMTITKRSGGDPKVVGCCG</sequence>
<dbReference type="GO" id="GO:0004362">
    <property type="term" value="F:glutathione-disulfide reductase (NADPH) activity"/>
    <property type="evidence" value="ECO:0007669"/>
    <property type="project" value="TreeGrafter"/>
</dbReference>
<dbReference type="PANTHER" id="PTHR42737:SF7">
    <property type="entry name" value="THIOREDOXIN-DISULFIDE REDUCTASE"/>
    <property type="match status" value="1"/>
</dbReference>
<reference evidence="10 11" key="2">
    <citation type="submission" date="2018-11" db="EMBL/GenBank/DDBJ databases">
        <authorList>
            <consortium name="Pathogen Informatics"/>
        </authorList>
    </citation>
    <scope>NUCLEOTIDE SEQUENCE [LARGE SCALE GENOMIC DNA]</scope>
</reference>
<comment type="similarity">
    <text evidence="2">Belongs to the class-I pyridine nucleotide-disulfide oxidoreductase family.</text>
</comment>
<evidence type="ECO:0000256" key="5">
    <source>
        <dbReference type="ARBA" id="ARBA00023002"/>
    </source>
</evidence>
<dbReference type="PANTHER" id="PTHR42737">
    <property type="entry name" value="GLUTATHIONE REDUCTASE"/>
    <property type="match status" value="1"/>
</dbReference>
<dbReference type="GO" id="GO:0034599">
    <property type="term" value="P:cellular response to oxidative stress"/>
    <property type="evidence" value="ECO:0007669"/>
    <property type="project" value="TreeGrafter"/>
</dbReference>
<dbReference type="SUPFAM" id="SSF51905">
    <property type="entry name" value="FAD/NAD(P)-binding domain"/>
    <property type="match status" value="1"/>
</dbReference>
<evidence type="ECO:0000313" key="10">
    <source>
        <dbReference type="EMBL" id="VDM40997.1"/>
    </source>
</evidence>
<dbReference type="PRINTS" id="PR00368">
    <property type="entry name" value="FADPNR"/>
</dbReference>
<dbReference type="InterPro" id="IPR004099">
    <property type="entry name" value="Pyr_nucl-diS_OxRdtase_dimer"/>
</dbReference>
<evidence type="ECO:0000313" key="11">
    <source>
        <dbReference type="Proteomes" id="UP000050794"/>
    </source>
</evidence>
<dbReference type="Gene3D" id="3.50.50.60">
    <property type="entry name" value="FAD/NAD(P)-binding domain"/>
    <property type="match status" value="2"/>
</dbReference>
<feature type="domain" description="Pyridine nucleotide-disulphide oxidoreductase dimerisation" evidence="8">
    <location>
        <begin position="443"/>
        <end position="527"/>
    </location>
</feature>
<evidence type="ECO:0000256" key="7">
    <source>
        <dbReference type="ARBA" id="ARBA00023284"/>
    </source>
</evidence>
<evidence type="ECO:0000256" key="2">
    <source>
        <dbReference type="ARBA" id="ARBA00007532"/>
    </source>
</evidence>
<dbReference type="AlphaFoldDB" id="A0A183UMF6"/>
<evidence type="ECO:0000259" key="8">
    <source>
        <dbReference type="Pfam" id="PF02852"/>
    </source>
</evidence>
<keyword evidence="5" id="KW-0560">Oxidoreductase</keyword>
<dbReference type="GO" id="GO:0045454">
    <property type="term" value="P:cell redox homeostasis"/>
    <property type="evidence" value="ECO:0007669"/>
    <property type="project" value="InterPro"/>
</dbReference>